<dbReference type="Pfam" id="PF02201">
    <property type="entry name" value="SWIB"/>
    <property type="match status" value="1"/>
</dbReference>
<dbReference type="SUPFAM" id="SSF159042">
    <property type="entry name" value="Plus3-like"/>
    <property type="match status" value="1"/>
</dbReference>
<dbReference type="AlphaFoldDB" id="A0A8S0TQC5"/>
<dbReference type="InterPro" id="IPR045894">
    <property type="entry name" value="At5g08430-like"/>
</dbReference>
<dbReference type="OrthoDB" id="6415790at2759"/>
<reference evidence="4 5" key="1">
    <citation type="submission" date="2019-12" db="EMBL/GenBank/DDBJ databases">
        <authorList>
            <person name="Alioto T."/>
            <person name="Alioto T."/>
            <person name="Gomez Garrido J."/>
        </authorList>
    </citation>
    <scope>NUCLEOTIDE SEQUENCE [LARGE SCALE GENOMIC DNA]</scope>
</reference>
<feature type="domain" description="Plus3" evidence="2">
    <location>
        <begin position="176"/>
        <end position="269"/>
    </location>
</feature>
<feature type="compositionally biased region" description="Basic and acidic residues" evidence="1">
    <location>
        <begin position="16"/>
        <end position="26"/>
    </location>
</feature>
<gene>
    <name evidence="4" type="ORF">OLEA9_A081810</name>
</gene>
<dbReference type="PANTHER" id="PTHR46851">
    <property type="entry name" value="OS01G0884500 PROTEIN"/>
    <property type="match status" value="1"/>
</dbReference>
<evidence type="ECO:0000313" key="4">
    <source>
        <dbReference type="EMBL" id="CAA3008095.1"/>
    </source>
</evidence>
<feature type="region of interest" description="Disordered" evidence="1">
    <location>
        <begin position="16"/>
        <end position="40"/>
    </location>
</feature>
<dbReference type="Gene3D" id="3.90.70.200">
    <property type="entry name" value="Plus-3 domain"/>
    <property type="match status" value="1"/>
</dbReference>
<comment type="caution">
    <text evidence="4">The sequence shown here is derived from an EMBL/GenBank/DDBJ whole genome shotgun (WGS) entry which is preliminary data.</text>
</comment>
<dbReference type="SUPFAM" id="SSF47592">
    <property type="entry name" value="SWIB/MDM2 domain"/>
    <property type="match status" value="1"/>
</dbReference>
<dbReference type="InterPro" id="IPR036885">
    <property type="entry name" value="SWIB_MDM2_dom_sf"/>
</dbReference>
<accession>A0A8S0TQC5</accession>
<dbReference type="GO" id="GO:0003677">
    <property type="term" value="F:DNA binding"/>
    <property type="evidence" value="ECO:0007669"/>
    <property type="project" value="InterPro"/>
</dbReference>
<name>A0A8S0TQC5_OLEEU</name>
<dbReference type="Proteomes" id="UP000594638">
    <property type="component" value="Unassembled WGS sequence"/>
</dbReference>
<dbReference type="InterPro" id="IPR036128">
    <property type="entry name" value="Plus3-like_sf"/>
</dbReference>
<feature type="domain" description="DM2" evidence="3">
    <location>
        <begin position="42"/>
        <end position="125"/>
    </location>
</feature>
<dbReference type="Gene3D" id="1.10.245.10">
    <property type="entry name" value="SWIB/MDM2 domain"/>
    <property type="match status" value="1"/>
</dbReference>
<dbReference type="InterPro" id="IPR004343">
    <property type="entry name" value="Plus-3_dom"/>
</dbReference>
<dbReference type="SMART" id="SM00719">
    <property type="entry name" value="Plus3"/>
    <property type="match status" value="1"/>
</dbReference>
<keyword evidence="5" id="KW-1185">Reference proteome</keyword>
<proteinExistence type="predicted"/>
<dbReference type="PANTHER" id="PTHR46851:SF11">
    <property type="entry name" value="GYF DOMAIN-CONTAINING PROTEIN"/>
    <property type="match status" value="1"/>
</dbReference>
<organism evidence="4 5">
    <name type="scientific">Olea europaea subsp. europaea</name>
    <dbReference type="NCBI Taxonomy" id="158383"/>
    <lineage>
        <taxon>Eukaryota</taxon>
        <taxon>Viridiplantae</taxon>
        <taxon>Streptophyta</taxon>
        <taxon>Embryophyta</taxon>
        <taxon>Tracheophyta</taxon>
        <taxon>Spermatophyta</taxon>
        <taxon>Magnoliopsida</taxon>
        <taxon>eudicotyledons</taxon>
        <taxon>Gunneridae</taxon>
        <taxon>Pentapetalae</taxon>
        <taxon>asterids</taxon>
        <taxon>lamiids</taxon>
        <taxon>Lamiales</taxon>
        <taxon>Oleaceae</taxon>
        <taxon>Oleeae</taxon>
        <taxon>Olea</taxon>
    </lineage>
</organism>
<dbReference type="Gramene" id="OE9A081810T1">
    <property type="protein sequence ID" value="OE9A081810C1"/>
    <property type="gene ID" value="OE9A081810"/>
</dbReference>
<sequence>MEKRENYKSEWVSKEFAKDHEEENRKAGRSKSATQKNNKSKRMEFIGWGSRSLIEFLASMVKDTSVTLSQHDVASIVDNYIKEKKLFDPKNKKRLTCDASLQSLFGKKIINKNLIYNLLELHFTEHQHESEEDGNDSEDNEGKTLVAYKRQRKQDAVKYSQKEGKEYGAHRIYFASIITDNIKLIYLKKSLLFELFGQPESFEEKVIGSFVRVKIDPYDYRQKISYRLVQVKGIKKDSIVENNTEIILHVSSLLKGDIPMSKMLDYDFS</sequence>
<dbReference type="Pfam" id="PF03126">
    <property type="entry name" value="Plus-3"/>
    <property type="match status" value="1"/>
</dbReference>
<dbReference type="PROSITE" id="PS51360">
    <property type="entry name" value="PLUS3"/>
    <property type="match status" value="1"/>
</dbReference>
<dbReference type="InterPro" id="IPR003121">
    <property type="entry name" value="SWIB_MDM2_domain"/>
</dbReference>
<protein>
    <submittedName>
        <fullName evidence="4">Zinc finger CCCH domain-containing 44 isoform X1</fullName>
    </submittedName>
</protein>
<evidence type="ECO:0000313" key="5">
    <source>
        <dbReference type="Proteomes" id="UP000594638"/>
    </source>
</evidence>
<evidence type="ECO:0000256" key="1">
    <source>
        <dbReference type="SAM" id="MobiDB-lite"/>
    </source>
</evidence>
<evidence type="ECO:0000259" key="2">
    <source>
        <dbReference type="PROSITE" id="PS51360"/>
    </source>
</evidence>
<evidence type="ECO:0000259" key="3">
    <source>
        <dbReference type="PROSITE" id="PS51925"/>
    </source>
</evidence>
<dbReference type="CDD" id="cd10567">
    <property type="entry name" value="SWIB-MDM2_like"/>
    <property type="match status" value="1"/>
</dbReference>
<dbReference type="PROSITE" id="PS51925">
    <property type="entry name" value="SWIB_MDM2"/>
    <property type="match status" value="1"/>
</dbReference>
<dbReference type="EMBL" id="CACTIH010007290">
    <property type="protein sequence ID" value="CAA3008095.1"/>
    <property type="molecule type" value="Genomic_DNA"/>
</dbReference>